<feature type="domain" description="F-box" evidence="1">
    <location>
        <begin position="320"/>
        <end position="370"/>
    </location>
</feature>
<dbReference type="EMBL" id="MLYV02001300">
    <property type="protein sequence ID" value="PSR70941.1"/>
    <property type="molecule type" value="Genomic_DNA"/>
</dbReference>
<dbReference type="InterPro" id="IPR001810">
    <property type="entry name" value="F-box_dom"/>
</dbReference>
<dbReference type="OrthoDB" id="2751369at2759"/>
<dbReference type="SMART" id="SM00256">
    <property type="entry name" value="FBOX"/>
    <property type="match status" value="1"/>
</dbReference>
<evidence type="ECO:0000313" key="2">
    <source>
        <dbReference type="EMBL" id="PSR70941.1"/>
    </source>
</evidence>
<dbReference type="Gene3D" id="1.20.1280.50">
    <property type="match status" value="1"/>
</dbReference>
<dbReference type="InterPro" id="IPR036047">
    <property type="entry name" value="F-box-like_dom_sf"/>
</dbReference>
<dbReference type="AlphaFoldDB" id="A0A2R6NF48"/>
<dbReference type="Pfam" id="PF12937">
    <property type="entry name" value="F-box-like"/>
    <property type="match status" value="1"/>
</dbReference>
<evidence type="ECO:0000313" key="3">
    <source>
        <dbReference type="Proteomes" id="UP000186601"/>
    </source>
</evidence>
<name>A0A2R6NF48_9APHY</name>
<evidence type="ECO:0000259" key="1">
    <source>
        <dbReference type="PROSITE" id="PS50181"/>
    </source>
</evidence>
<dbReference type="SUPFAM" id="SSF81383">
    <property type="entry name" value="F-box domain"/>
    <property type="match status" value="1"/>
</dbReference>
<dbReference type="PROSITE" id="PS50181">
    <property type="entry name" value="FBOX"/>
    <property type="match status" value="1"/>
</dbReference>
<reference evidence="2 3" key="1">
    <citation type="submission" date="2018-02" db="EMBL/GenBank/DDBJ databases">
        <title>Genome sequence of the basidiomycete white-rot fungus Phlebia centrifuga.</title>
        <authorList>
            <person name="Granchi Z."/>
            <person name="Peng M."/>
            <person name="de Vries R.P."/>
            <person name="Hilden K."/>
            <person name="Makela M.R."/>
            <person name="Grigoriev I."/>
            <person name="Riley R."/>
        </authorList>
    </citation>
    <scope>NUCLEOTIDE SEQUENCE [LARGE SCALE GENOMIC DNA]</scope>
    <source>
        <strain evidence="2 3">FBCC195</strain>
    </source>
</reference>
<keyword evidence="3" id="KW-1185">Reference proteome</keyword>
<dbReference type="Proteomes" id="UP000186601">
    <property type="component" value="Unassembled WGS sequence"/>
</dbReference>
<accession>A0A2R6NF48</accession>
<organism evidence="2 3">
    <name type="scientific">Hermanssonia centrifuga</name>
    <dbReference type="NCBI Taxonomy" id="98765"/>
    <lineage>
        <taxon>Eukaryota</taxon>
        <taxon>Fungi</taxon>
        <taxon>Dikarya</taxon>
        <taxon>Basidiomycota</taxon>
        <taxon>Agaricomycotina</taxon>
        <taxon>Agaricomycetes</taxon>
        <taxon>Polyporales</taxon>
        <taxon>Meruliaceae</taxon>
        <taxon>Hermanssonia</taxon>
    </lineage>
</organism>
<proteinExistence type="predicted"/>
<comment type="caution">
    <text evidence="2">The sequence shown here is derived from an EMBL/GenBank/DDBJ whole genome shotgun (WGS) entry which is preliminary data.</text>
</comment>
<protein>
    <recommendedName>
        <fullName evidence="1">F-box domain-containing protein</fullName>
    </recommendedName>
</protein>
<gene>
    <name evidence="2" type="ORF">PHLCEN_2v13163</name>
</gene>
<sequence>MGSWDELCILCGASPEGGPHDLLHSGDIDEYARQLADEIDPYNDDLFDTIRNALKCSIPQKTLLSRAEWLPDGMAHPQYCSDVCVALGYFGKEEGTVPRDRDGIPDGRNVQVRRVIDSSSGDFERVLQETVVGNENVSADGGSAEEDEVLGEESFVASGRKLDLYSMCAVAHESPNIWLHERCYQYMQSWIDWQSLPRPTALSSSEEELSFAGELYEIANSRKQTRDRDTTLLPCIDYDGIEATLEQWQDHFAPARRGTKYLARALHEGLQGKDLIPALLKDFRAWMFMRPDVWPKPLEAIDTTATTVFTTFPINSISAIPLIDTLPNELLLLILRELPLPSLLALSSTCRSLRALITEPSFMDCVLKEAILRGSLKWILPVSSFKNEVQGCCTSLRLWLSVVSGSCQSDGDLIDSNVNALLVSPQFPRLTFVRACWESDSMMNRKRLWGLVKQFEAVWGSYRLHGWEVDRFYPSAEILDTLQIVE</sequence>